<evidence type="ECO:0000313" key="6">
    <source>
        <dbReference type="EMBL" id="GGY95373.1"/>
    </source>
</evidence>
<dbReference type="EMBL" id="BMVW01000001">
    <property type="protein sequence ID" value="GGY95373.1"/>
    <property type="molecule type" value="Genomic_DNA"/>
</dbReference>
<dbReference type="CDD" id="cd10918">
    <property type="entry name" value="CE4_NodB_like_5s_6s"/>
    <property type="match status" value="1"/>
</dbReference>
<comment type="subcellular location">
    <subcellularLocation>
        <location evidence="1">Secreted</location>
    </subcellularLocation>
</comment>
<evidence type="ECO:0000256" key="2">
    <source>
        <dbReference type="ARBA" id="ARBA00022729"/>
    </source>
</evidence>
<protein>
    <recommendedName>
        <fullName evidence="5">NodB homology domain-containing protein</fullName>
    </recommendedName>
</protein>
<keyword evidence="4" id="KW-0472">Membrane</keyword>
<dbReference type="InterPro" id="IPR002509">
    <property type="entry name" value="NODB_dom"/>
</dbReference>
<proteinExistence type="predicted"/>
<reference evidence="6" key="2">
    <citation type="submission" date="2020-09" db="EMBL/GenBank/DDBJ databases">
        <authorList>
            <person name="Sun Q."/>
            <person name="Ohkuma M."/>
        </authorList>
    </citation>
    <scope>NUCLEOTIDE SEQUENCE</scope>
    <source>
        <strain evidence="6">JCM 4815</strain>
    </source>
</reference>
<accession>A0A918UD93</accession>
<feature type="region of interest" description="Disordered" evidence="3">
    <location>
        <begin position="506"/>
        <end position="527"/>
    </location>
</feature>
<dbReference type="InterPro" id="IPR051398">
    <property type="entry name" value="Polysacch_Deacetylase"/>
</dbReference>
<gene>
    <name evidence="6" type="ORF">GCM10010365_12790</name>
</gene>
<dbReference type="Proteomes" id="UP000622166">
    <property type="component" value="Unassembled WGS sequence"/>
</dbReference>
<dbReference type="InterPro" id="IPR011330">
    <property type="entry name" value="Glyco_hydro/deAcase_b/a-brl"/>
</dbReference>
<name>A0A918UD93_9ACTN</name>
<dbReference type="PANTHER" id="PTHR34216:SF3">
    <property type="entry name" value="POLY-BETA-1,6-N-ACETYL-D-GLUCOSAMINE N-DEACETYLASE"/>
    <property type="match status" value="1"/>
</dbReference>
<sequence>MTPRPARPVRPSTASARPASKAPGRLRRALTRTVLGTLAAAVVATPFVATWSYDAHRRAVSEQAPAPAGGSDARPRTPAARHPSAPVVLAYHDVAPHPHSRYTVSPERLDAQLSALRATGHRALSTEEFVRYLATGRPPAPRSVYLTFDDGTRGLWAYADPILAKHRMKAATYLITGMVGTRRPYYLTWPEVHRMAGSGRWDFQAHTHDGHHRAAVDASGRHGSVLANRLWRPGPGRLETEAEYRRRVEADLDRSARAFAHQGLPAPRLFAYPFSETGARTNLAGRNTSVLERLLRARYAATLTNTTPRPLPAGPRAAAAGQVRRLEVLRSTTPEELLRAVDAWASSTPGDAPRPLRQPGGWEFPGSPPGTGLAALTGLGSPHRTYVSAVHRPMSTADWSSYRVTARADGLRGTGTGVSVEVGHGGGYPCTLTVGARGLRVTLRRPDGERRALATRRLAPSAAHRLTLRTAPGTVRVTVDTTSFVVRLPERATAARTSGGIALGVRNESPGTPWPRFTSLRVSPGST</sequence>
<evidence type="ECO:0000259" key="5">
    <source>
        <dbReference type="PROSITE" id="PS51677"/>
    </source>
</evidence>
<keyword evidence="7" id="KW-1185">Reference proteome</keyword>
<keyword evidence="2" id="KW-0732">Signal</keyword>
<evidence type="ECO:0000256" key="1">
    <source>
        <dbReference type="ARBA" id="ARBA00004613"/>
    </source>
</evidence>
<feature type="region of interest" description="Disordered" evidence="3">
    <location>
        <begin position="62"/>
        <end position="82"/>
    </location>
</feature>
<dbReference type="GO" id="GO:0005975">
    <property type="term" value="P:carbohydrate metabolic process"/>
    <property type="evidence" value="ECO:0007669"/>
    <property type="project" value="InterPro"/>
</dbReference>
<keyword evidence="4" id="KW-0812">Transmembrane</keyword>
<dbReference type="Pfam" id="PF01522">
    <property type="entry name" value="Polysacc_deac_1"/>
    <property type="match status" value="1"/>
</dbReference>
<evidence type="ECO:0000256" key="3">
    <source>
        <dbReference type="SAM" id="MobiDB-lite"/>
    </source>
</evidence>
<evidence type="ECO:0000256" key="4">
    <source>
        <dbReference type="SAM" id="Phobius"/>
    </source>
</evidence>
<dbReference type="SUPFAM" id="SSF88713">
    <property type="entry name" value="Glycoside hydrolase/deacetylase"/>
    <property type="match status" value="1"/>
</dbReference>
<feature type="transmembrane region" description="Helical" evidence="4">
    <location>
        <begin position="34"/>
        <end position="53"/>
    </location>
</feature>
<comment type="caution">
    <text evidence="6">The sequence shown here is derived from an EMBL/GenBank/DDBJ whole genome shotgun (WGS) entry which is preliminary data.</text>
</comment>
<feature type="domain" description="NodB homology" evidence="5">
    <location>
        <begin position="142"/>
        <end position="273"/>
    </location>
</feature>
<organism evidence="6 7">
    <name type="scientific">Streptomyces poonensis</name>
    <dbReference type="NCBI Taxonomy" id="68255"/>
    <lineage>
        <taxon>Bacteria</taxon>
        <taxon>Bacillati</taxon>
        <taxon>Actinomycetota</taxon>
        <taxon>Actinomycetes</taxon>
        <taxon>Kitasatosporales</taxon>
        <taxon>Streptomycetaceae</taxon>
        <taxon>Streptomyces</taxon>
    </lineage>
</organism>
<dbReference type="PANTHER" id="PTHR34216">
    <property type="match status" value="1"/>
</dbReference>
<reference evidence="6" key="1">
    <citation type="journal article" date="2014" name="Int. J. Syst. Evol. Microbiol.">
        <title>Complete genome sequence of Corynebacterium casei LMG S-19264T (=DSM 44701T), isolated from a smear-ripened cheese.</title>
        <authorList>
            <consortium name="US DOE Joint Genome Institute (JGI-PGF)"/>
            <person name="Walter F."/>
            <person name="Albersmeier A."/>
            <person name="Kalinowski J."/>
            <person name="Ruckert C."/>
        </authorList>
    </citation>
    <scope>NUCLEOTIDE SEQUENCE</scope>
    <source>
        <strain evidence="6">JCM 4815</strain>
    </source>
</reference>
<dbReference type="GO" id="GO:0016810">
    <property type="term" value="F:hydrolase activity, acting on carbon-nitrogen (but not peptide) bonds"/>
    <property type="evidence" value="ECO:0007669"/>
    <property type="project" value="InterPro"/>
</dbReference>
<dbReference type="Gene3D" id="3.20.20.370">
    <property type="entry name" value="Glycoside hydrolase/deacetylase"/>
    <property type="match status" value="1"/>
</dbReference>
<dbReference type="GO" id="GO:0005576">
    <property type="term" value="C:extracellular region"/>
    <property type="evidence" value="ECO:0007669"/>
    <property type="project" value="UniProtKB-SubCell"/>
</dbReference>
<dbReference type="PROSITE" id="PS51677">
    <property type="entry name" value="NODB"/>
    <property type="match status" value="1"/>
</dbReference>
<keyword evidence="4" id="KW-1133">Transmembrane helix</keyword>
<dbReference type="AlphaFoldDB" id="A0A918UD93"/>
<feature type="region of interest" description="Disordered" evidence="3">
    <location>
        <begin position="345"/>
        <end position="371"/>
    </location>
</feature>
<feature type="region of interest" description="Disordered" evidence="3">
    <location>
        <begin position="1"/>
        <end position="25"/>
    </location>
</feature>
<evidence type="ECO:0000313" key="7">
    <source>
        <dbReference type="Proteomes" id="UP000622166"/>
    </source>
</evidence>